<protein>
    <submittedName>
        <fullName evidence="2">Uncharacterized protein</fullName>
    </submittedName>
</protein>
<feature type="compositionally biased region" description="Basic and acidic residues" evidence="1">
    <location>
        <begin position="93"/>
        <end position="102"/>
    </location>
</feature>
<dbReference type="Ensembl" id="ENSCSRT00000017648.1">
    <property type="protein sequence ID" value="ENSCSRP00000016874.1"/>
    <property type="gene ID" value="ENSCSRG00000012960.1"/>
</dbReference>
<feature type="compositionally biased region" description="Basic and acidic residues" evidence="1">
    <location>
        <begin position="215"/>
        <end position="224"/>
    </location>
</feature>
<organism evidence="2 3">
    <name type="scientific">Chelydra serpentina</name>
    <name type="common">Snapping turtle</name>
    <name type="synonym">Testudo serpentina</name>
    <dbReference type="NCBI Taxonomy" id="8475"/>
    <lineage>
        <taxon>Eukaryota</taxon>
        <taxon>Metazoa</taxon>
        <taxon>Chordata</taxon>
        <taxon>Craniata</taxon>
        <taxon>Vertebrata</taxon>
        <taxon>Euteleostomi</taxon>
        <taxon>Archelosauria</taxon>
        <taxon>Testudinata</taxon>
        <taxon>Testudines</taxon>
        <taxon>Cryptodira</taxon>
        <taxon>Durocryptodira</taxon>
        <taxon>Americhelydia</taxon>
        <taxon>Chelydroidea</taxon>
        <taxon>Chelydridae</taxon>
        <taxon>Chelydra</taxon>
    </lineage>
</organism>
<dbReference type="InterPro" id="IPR008408">
    <property type="entry name" value="BASP1"/>
</dbReference>
<sequence>MLPAGEAQKAVDLIEESLHGTGGAPLLAETESQNTTETGEAHPIPESEAASFIKETSEAAAKTTEENEACPIPGNVLETPEEAESLQSLTETTELKVEKRGPDPPMLANITEDQEGGEHAAISKEDILKASEPEISVDAESELQQDTELEDPAASLGASCELPQTLEPSSETHAFQPLASIVTAVDERGGEMALHSDCGPIASVAVPAKVSFAREAPDPEKKLDSSNGASPKQMSRLPVPELCCMSCP</sequence>
<feature type="compositionally biased region" description="Basic and acidic residues" evidence="1">
    <location>
        <begin position="116"/>
        <end position="132"/>
    </location>
</feature>
<dbReference type="Proteomes" id="UP000694403">
    <property type="component" value="Unplaced"/>
</dbReference>
<accession>A0A8C3SQW7</accession>
<feature type="region of interest" description="Disordered" evidence="1">
    <location>
        <begin position="1"/>
        <end position="152"/>
    </location>
</feature>
<dbReference type="AlphaFoldDB" id="A0A8C3SQW7"/>
<feature type="region of interest" description="Disordered" evidence="1">
    <location>
        <begin position="213"/>
        <end position="235"/>
    </location>
</feature>
<name>A0A8C3SQW7_CHESE</name>
<reference evidence="2" key="1">
    <citation type="submission" date="2025-08" db="UniProtKB">
        <authorList>
            <consortium name="Ensembl"/>
        </authorList>
    </citation>
    <scope>IDENTIFICATION</scope>
</reference>
<proteinExistence type="predicted"/>
<evidence type="ECO:0000256" key="1">
    <source>
        <dbReference type="SAM" id="MobiDB-lite"/>
    </source>
</evidence>
<evidence type="ECO:0000313" key="3">
    <source>
        <dbReference type="Proteomes" id="UP000694403"/>
    </source>
</evidence>
<dbReference type="Pfam" id="PF05466">
    <property type="entry name" value="BASP1"/>
    <property type="match status" value="1"/>
</dbReference>
<keyword evidence="3" id="KW-1185">Reference proteome</keyword>
<feature type="compositionally biased region" description="Acidic residues" evidence="1">
    <location>
        <begin position="135"/>
        <end position="151"/>
    </location>
</feature>
<evidence type="ECO:0000313" key="2">
    <source>
        <dbReference type="Ensembl" id="ENSCSRP00000016874.1"/>
    </source>
</evidence>
<reference evidence="2" key="2">
    <citation type="submission" date="2025-09" db="UniProtKB">
        <authorList>
            <consortium name="Ensembl"/>
        </authorList>
    </citation>
    <scope>IDENTIFICATION</scope>
</reference>